<dbReference type="Proteomes" id="UP000190675">
    <property type="component" value="Chromosome I"/>
</dbReference>
<name>A0A1M5PZ43_9BRAD</name>
<dbReference type="PANTHER" id="PTHR35271:SF1">
    <property type="entry name" value="ABC TRANSPORTER, SUBSTRATE-BINDING LIPOPROTEIN"/>
    <property type="match status" value="1"/>
</dbReference>
<dbReference type="Gene3D" id="3.40.50.2300">
    <property type="match status" value="2"/>
</dbReference>
<dbReference type="AlphaFoldDB" id="A0A1M5PZ43"/>
<gene>
    <name evidence="1" type="ORF">SAMN05444169_5562</name>
</gene>
<dbReference type="EMBL" id="LT670818">
    <property type="protein sequence ID" value="SHH06811.1"/>
    <property type="molecule type" value="Genomic_DNA"/>
</dbReference>
<proteinExistence type="predicted"/>
<accession>A0A1M5PZ43</accession>
<dbReference type="RefSeq" id="WP_079568688.1">
    <property type="nucleotide sequence ID" value="NZ_LT670818.1"/>
</dbReference>
<dbReference type="CDD" id="cd06325">
    <property type="entry name" value="PBP1_ABC_unchar_transporter"/>
    <property type="match status" value="1"/>
</dbReference>
<dbReference type="Pfam" id="PF04392">
    <property type="entry name" value="ABC_sub_bind"/>
    <property type="match status" value="1"/>
</dbReference>
<evidence type="ECO:0000313" key="1">
    <source>
        <dbReference type="EMBL" id="SHH06811.1"/>
    </source>
</evidence>
<dbReference type="OrthoDB" id="1680494at2"/>
<reference evidence="1 2" key="1">
    <citation type="submission" date="2016-11" db="EMBL/GenBank/DDBJ databases">
        <authorList>
            <person name="Jaros S."/>
            <person name="Januszkiewicz K."/>
            <person name="Wedrychowicz H."/>
        </authorList>
    </citation>
    <scope>NUCLEOTIDE SEQUENCE [LARGE SCALE GENOMIC DNA]</scope>
    <source>
        <strain evidence="1 2">GAS242</strain>
    </source>
</reference>
<dbReference type="InterPro" id="IPR007487">
    <property type="entry name" value="ABC_transpt-TYRBP-like"/>
</dbReference>
<sequence>MWLIATLTLSIFVASVAARESWAQKPGKVYRVGVVVVLPPNLLPPNAPRPSFPGGPLGRALLDRLANHGYIEGKNLVIEARFGGYERLAELAAELERLHVDVIFTGGTKASRIVSDAVKETPLVIHSCDPFEHVARLARPEGNLTGVTCMTTELSPKRLELLKEVVPNAVRVDYLSDPDDAPPGLKLTQDAAPRLGIKLHVTDVQAADRLQTWGESDLRIALSAVAKEHPDALFVYPDPILIAERKQIAEFAVTNRLPTMFAFREFVDAGGLMSYGSSLREMGASAAELVAKILDGTRPSELPVEQATRFELVINLKTASSASPFHPRCSPAPTR</sequence>
<evidence type="ECO:0000313" key="2">
    <source>
        <dbReference type="Proteomes" id="UP000190675"/>
    </source>
</evidence>
<dbReference type="PANTHER" id="PTHR35271">
    <property type="entry name" value="ABC TRANSPORTER, SUBSTRATE-BINDING LIPOPROTEIN-RELATED"/>
    <property type="match status" value="1"/>
</dbReference>
<organism evidence="1 2">
    <name type="scientific">Bradyrhizobium erythrophlei</name>
    <dbReference type="NCBI Taxonomy" id="1437360"/>
    <lineage>
        <taxon>Bacteria</taxon>
        <taxon>Pseudomonadati</taxon>
        <taxon>Pseudomonadota</taxon>
        <taxon>Alphaproteobacteria</taxon>
        <taxon>Hyphomicrobiales</taxon>
        <taxon>Nitrobacteraceae</taxon>
        <taxon>Bradyrhizobium</taxon>
    </lineage>
</organism>
<protein>
    <submittedName>
        <fullName evidence="1">Putative ABC transport system substrate-binding protein</fullName>
    </submittedName>
</protein>